<evidence type="ECO:0000313" key="2">
    <source>
        <dbReference type="Proteomes" id="UP000276133"/>
    </source>
</evidence>
<dbReference type="EMBL" id="REGN01011324">
    <property type="protein sequence ID" value="RMZ97589.1"/>
    <property type="molecule type" value="Genomic_DNA"/>
</dbReference>
<comment type="caution">
    <text evidence="1">The sequence shown here is derived from an EMBL/GenBank/DDBJ whole genome shotgun (WGS) entry which is preliminary data.</text>
</comment>
<gene>
    <name evidence="1" type="ORF">BpHYR1_015383</name>
</gene>
<dbReference type="AlphaFoldDB" id="A0A3M7PEZ4"/>
<dbReference type="Proteomes" id="UP000276133">
    <property type="component" value="Unassembled WGS sequence"/>
</dbReference>
<name>A0A3M7PEZ4_BRAPC</name>
<reference evidence="1 2" key="1">
    <citation type="journal article" date="2018" name="Sci. Rep.">
        <title>Genomic signatures of local adaptation to the degree of environmental predictability in rotifers.</title>
        <authorList>
            <person name="Franch-Gras L."/>
            <person name="Hahn C."/>
            <person name="Garcia-Roger E.M."/>
            <person name="Carmona M.J."/>
            <person name="Serra M."/>
            <person name="Gomez A."/>
        </authorList>
    </citation>
    <scope>NUCLEOTIDE SEQUENCE [LARGE SCALE GENOMIC DNA]</scope>
    <source>
        <strain evidence="1">HYR1</strain>
    </source>
</reference>
<accession>A0A3M7PEZ4</accession>
<proteinExistence type="predicted"/>
<keyword evidence="2" id="KW-1185">Reference proteome</keyword>
<organism evidence="1 2">
    <name type="scientific">Brachionus plicatilis</name>
    <name type="common">Marine rotifer</name>
    <name type="synonym">Brachionus muelleri</name>
    <dbReference type="NCBI Taxonomy" id="10195"/>
    <lineage>
        <taxon>Eukaryota</taxon>
        <taxon>Metazoa</taxon>
        <taxon>Spiralia</taxon>
        <taxon>Gnathifera</taxon>
        <taxon>Rotifera</taxon>
        <taxon>Eurotatoria</taxon>
        <taxon>Monogononta</taxon>
        <taxon>Pseudotrocha</taxon>
        <taxon>Ploima</taxon>
        <taxon>Brachionidae</taxon>
        <taxon>Brachionus</taxon>
    </lineage>
</organism>
<protein>
    <submittedName>
        <fullName evidence="1">Uncharacterized protein</fullName>
    </submittedName>
</protein>
<evidence type="ECO:0000313" key="1">
    <source>
        <dbReference type="EMBL" id="RMZ97589.1"/>
    </source>
</evidence>
<sequence>MLLLHPRDAFVTILWFFHGRKNLCWQNLVKQKSICVIFKLGFIIFFSLFDKKNLNGRNYRKLDKISFKCLSIEQFRKERRNSRKITRQCSWIFDITVTQFRPQFMFHIIFVRLISFFGHSHLGPELFKSPKKIQFI</sequence>